<evidence type="ECO:0000256" key="1">
    <source>
        <dbReference type="ARBA" id="ARBA00009437"/>
    </source>
</evidence>
<comment type="similarity">
    <text evidence="1">Belongs to the LysR transcriptional regulatory family.</text>
</comment>
<gene>
    <name evidence="3" type="primary">osaR</name>
    <name evidence="3" type="ORF">M8318_00140</name>
</gene>
<organism evidence="3 4">
    <name type="scientific">Leclercia tamurae</name>
    <dbReference type="NCBI Taxonomy" id="2926467"/>
    <lineage>
        <taxon>Bacteria</taxon>
        <taxon>Pseudomonadati</taxon>
        <taxon>Pseudomonadota</taxon>
        <taxon>Gammaproteobacteria</taxon>
        <taxon>Enterobacterales</taxon>
        <taxon>Enterobacteriaceae</taxon>
        <taxon>Leclercia</taxon>
    </lineage>
</organism>
<dbReference type="Proteomes" id="UP001062027">
    <property type="component" value="Unassembled WGS sequence"/>
</dbReference>
<dbReference type="EMBL" id="JAMHKS010000028">
    <property type="protein sequence ID" value="MCU6676094.1"/>
    <property type="molecule type" value="Genomic_DNA"/>
</dbReference>
<dbReference type="PANTHER" id="PTHR30537:SF35">
    <property type="entry name" value="TRANSCRIPTIONAL REGULATORY PROTEIN"/>
    <property type="match status" value="1"/>
</dbReference>
<protein>
    <submittedName>
        <fullName evidence="3">Oxidative stress response transcriptional regulator OsaR</fullName>
    </submittedName>
</protein>
<feature type="non-terminal residue" evidence="3">
    <location>
        <position position="124"/>
    </location>
</feature>
<dbReference type="Gene3D" id="3.40.190.10">
    <property type="entry name" value="Periplasmic binding protein-like II"/>
    <property type="match status" value="1"/>
</dbReference>
<accession>A0ABT2R5C7</accession>
<dbReference type="SUPFAM" id="SSF46785">
    <property type="entry name" value="Winged helix' DNA-binding domain"/>
    <property type="match status" value="1"/>
</dbReference>
<dbReference type="Pfam" id="PF00126">
    <property type="entry name" value="HTH_1"/>
    <property type="match status" value="1"/>
</dbReference>
<comment type="caution">
    <text evidence="3">The sequence shown here is derived from an EMBL/GenBank/DDBJ whole genome shotgun (WGS) entry which is preliminary data.</text>
</comment>
<keyword evidence="4" id="KW-1185">Reference proteome</keyword>
<dbReference type="InterPro" id="IPR058163">
    <property type="entry name" value="LysR-type_TF_proteobact-type"/>
</dbReference>
<name>A0ABT2R5C7_9ENTR</name>
<evidence type="ECO:0000313" key="4">
    <source>
        <dbReference type="Proteomes" id="UP001062027"/>
    </source>
</evidence>
<evidence type="ECO:0000259" key="2">
    <source>
        <dbReference type="PROSITE" id="PS50931"/>
    </source>
</evidence>
<proteinExistence type="inferred from homology"/>
<dbReference type="PROSITE" id="PS50931">
    <property type="entry name" value="HTH_LYSR"/>
    <property type="match status" value="1"/>
</dbReference>
<reference evidence="3" key="1">
    <citation type="submission" date="2022-05" db="EMBL/GenBank/DDBJ databases">
        <title>Description of a novel species of Leclercia; Leclercia tamurae and the Proposal for a Novel Genus Silvania gen. nov. Containing Two Novel Species Silvania hatchlandensis sp. nov. and Silvania confinis sp. nov. Isolated from the Rhizosphere of Oak.</title>
        <authorList>
            <person name="Maddock D.W."/>
            <person name="Brady C.L."/>
            <person name="Denman S."/>
            <person name="Arnold D."/>
        </authorList>
    </citation>
    <scope>NUCLEOTIDE SEQUENCE</scope>
    <source>
        <strain evidence="3">H6S3</strain>
    </source>
</reference>
<dbReference type="InterPro" id="IPR036390">
    <property type="entry name" value="WH_DNA-bd_sf"/>
</dbReference>
<sequence length="124" mass="13689">MDRLTATRVFVEVIDSGSQTAAAERLDMSRAMVSRYLAELEEWVGARLLHRSTRRLSLTDAGAELLPQCREMLAVADAMQATGQTRRDSPRGTLRITSSLSFAQAWLTRAAAAFVERYPGTAID</sequence>
<evidence type="ECO:0000313" key="3">
    <source>
        <dbReference type="EMBL" id="MCU6676094.1"/>
    </source>
</evidence>
<dbReference type="PANTHER" id="PTHR30537">
    <property type="entry name" value="HTH-TYPE TRANSCRIPTIONAL REGULATOR"/>
    <property type="match status" value="1"/>
</dbReference>
<feature type="domain" description="HTH lysR-type" evidence="2">
    <location>
        <begin position="1"/>
        <end position="59"/>
    </location>
</feature>
<dbReference type="Gene3D" id="1.10.10.10">
    <property type="entry name" value="Winged helix-like DNA-binding domain superfamily/Winged helix DNA-binding domain"/>
    <property type="match status" value="1"/>
</dbReference>
<dbReference type="InterPro" id="IPR036388">
    <property type="entry name" value="WH-like_DNA-bd_sf"/>
</dbReference>
<dbReference type="InterPro" id="IPR000847">
    <property type="entry name" value="LysR_HTH_N"/>
</dbReference>